<dbReference type="EMBL" id="CP001857">
    <property type="protein sequence ID" value="ADB57353.1"/>
    <property type="molecule type" value="Genomic_DNA"/>
</dbReference>
<keyword evidence="4" id="KW-0479">Metal-binding</keyword>
<evidence type="ECO:0000256" key="7">
    <source>
        <dbReference type="ARBA" id="ARBA00022833"/>
    </source>
</evidence>
<dbReference type="RefSeq" id="WP_012939689.1">
    <property type="nucleotide sequence ID" value="NC_013741.1"/>
</dbReference>
<reference evidence="16 17" key="1">
    <citation type="journal article" date="2010" name="Stand. Genomic Sci.">
        <title>Complete genome sequence of Archaeoglobus profundus type strain (AV18).</title>
        <authorList>
            <person name="von Jan M."/>
            <person name="Lapidus A."/>
            <person name="Del Rio T.G."/>
            <person name="Copeland A."/>
            <person name="Tice H."/>
            <person name="Cheng J.F."/>
            <person name="Lucas S."/>
            <person name="Chen F."/>
            <person name="Nolan M."/>
            <person name="Goodwin L."/>
            <person name="Han C."/>
            <person name="Pitluck S."/>
            <person name="Liolios K."/>
            <person name="Ivanova N."/>
            <person name="Mavromatis K."/>
            <person name="Ovchinnikova G."/>
            <person name="Chertkov O."/>
            <person name="Pati A."/>
            <person name="Chen A."/>
            <person name="Palaniappan K."/>
            <person name="Land M."/>
            <person name="Hauser L."/>
            <person name="Chang Y.J."/>
            <person name="Jeffries C.D."/>
            <person name="Saunders E."/>
            <person name="Brettin T."/>
            <person name="Detter J.C."/>
            <person name="Chain P."/>
            <person name="Eichinger K."/>
            <person name="Huber H."/>
            <person name="Spring S."/>
            <person name="Rohde M."/>
            <person name="Goker M."/>
            <person name="Wirth R."/>
            <person name="Woyke T."/>
            <person name="Bristow J."/>
            <person name="Eisen J.A."/>
            <person name="Markowitz V."/>
            <person name="Hugenholtz P."/>
            <person name="Kyrpides N.C."/>
            <person name="Klenk H.P."/>
        </authorList>
    </citation>
    <scope>NUCLEOTIDE SEQUENCE [LARGE SCALE GENOMIC DNA]</scope>
    <source>
        <strain evidence="17">DSM 5631 / JCM 9629 / NBRC 100127 / Av18</strain>
    </source>
</reference>
<keyword evidence="5" id="KW-0677">Repeat</keyword>
<dbReference type="PANTHER" id="PTHR11390">
    <property type="entry name" value="PROKARYOTIC DNA TOPOISOMERASE"/>
    <property type="match status" value="1"/>
</dbReference>
<evidence type="ECO:0000256" key="12">
    <source>
        <dbReference type="HAMAP-Rule" id="MF_00952"/>
    </source>
</evidence>
<keyword evidence="17" id="KW-1185">Reference proteome</keyword>
<evidence type="ECO:0000256" key="4">
    <source>
        <dbReference type="ARBA" id="ARBA00022723"/>
    </source>
</evidence>
<sequence>MWLIVAEKDKSARRIARILFKDVKVLKKNQVNYYFSPSNKAFVLGLKGHIVEYDFPEELNNWRRTPLEALLKAKFVVKVKEKNVVKTLLELAKDAERVTIATDYDREGEFIGLTAVKLIQKVNPGVKIERVRFSALTPVDVRRAFENPTSLDLNLAKSAEVRHKVDLLWGAILTRLLSLSANRLGRDFLSVGRVQSPTLRLIVEREEQIKSFKSKYYYNAFVKVRGIYAKRKFEKEEEAKAVLESINTLKVLSFKKSVVEEKKPIPFNTTEFLKEASKFMKPDKAMAIAENLYMEGYISYPRTDNTVYPKTLNLKKLVEMFLSSDFKDHAEFVLKHGIEPSRGRKETSDHPPIHPTAVASKDELSKDEWTIYELVVKRFLATLAPKAKWEVKRVEFEQGFKAMGKKLIFAGWRLIYDYSKPEESYIPDFKVGEVLVVEEKKIKKEKTKPPSRYTTGTLIKVMESLGLGTKSTRHEIIKKLYDRKYIYGNPIRPTNLAFAVINALKETAEVVTLPDMTAKLERDMTAIAEGRIDEKDVLKESVVFLSRILKSVDRERLGSIIKEGIEKDREEEMEKNAIGSCPECGGVLLVKRANKRFIGCSNYPKCKFSRPLPQKGRLVTTSKVCEKHGVKILRIVEKDRKWEFCPLC</sequence>
<dbReference type="InterPro" id="IPR003602">
    <property type="entry name" value="Topo_IA_DNA-bd_dom"/>
</dbReference>
<keyword evidence="9 12" id="KW-0799">Topoisomerase</keyword>
<dbReference type="Gene3D" id="1.10.290.10">
    <property type="entry name" value="Topoisomerase I, domain 4"/>
    <property type="match status" value="1"/>
</dbReference>
<evidence type="ECO:0000256" key="5">
    <source>
        <dbReference type="ARBA" id="ARBA00022737"/>
    </source>
</evidence>
<dbReference type="NCBIfam" id="NF005555">
    <property type="entry name" value="PRK07220.1"/>
    <property type="match status" value="1"/>
</dbReference>
<dbReference type="GO" id="GO:0006265">
    <property type="term" value="P:DNA topological change"/>
    <property type="evidence" value="ECO:0007669"/>
    <property type="project" value="UniProtKB-UniRule"/>
</dbReference>
<dbReference type="PROSITE" id="PS00396">
    <property type="entry name" value="TOPO_IA_1"/>
    <property type="match status" value="1"/>
</dbReference>
<evidence type="ECO:0000259" key="14">
    <source>
        <dbReference type="PROSITE" id="PS50880"/>
    </source>
</evidence>
<keyword evidence="11 12" id="KW-0413">Isomerase</keyword>
<dbReference type="OrthoDB" id="30963at2157"/>
<comment type="caution">
    <text evidence="12">Lacks conserved residue(s) required for the propagation of feature annotation.</text>
</comment>
<feature type="site" description="Interaction with DNA" evidence="12">
    <location>
        <position position="162"/>
    </location>
</feature>
<dbReference type="Gene3D" id="2.70.20.10">
    <property type="entry name" value="Topoisomerase I, domain 3"/>
    <property type="match status" value="1"/>
</dbReference>
<feature type="active site" description="O-(5'-phospho-DNA)-tyrosine intermediate" evidence="12">
    <location>
        <position position="300"/>
    </location>
</feature>
<organism evidence="16 17">
    <name type="scientific">Archaeoglobus profundus (strain DSM 5631 / JCM 9629 / NBRC 100127 / Av18)</name>
    <dbReference type="NCBI Taxonomy" id="572546"/>
    <lineage>
        <taxon>Archaea</taxon>
        <taxon>Methanobacteriati</taxon>
        <taxon>Methanobacteriota</taxon>
        <taxon>Archaeoglobi</taxon>
        <taxon>Archaeoglobales</taxon>
        <taxon>Archaeoglobaceae</taxon>
        <taxon>Archaeoglobus</taxon>
    </lineage>
</organism>
<keyword evidence="10 12" id="KW-0238">DNA-binding</keyword>
<evidence type="ECO:0000256" key="6">
    <source>
        <dbReference type="ARBA" id="ARBA00022771"/>
    </source>
</evidence>
<protein>
    <recommendedName>
        <fullName evidence="12">DNA topoisomerase 1</fullName>
        <ecNumber evidence="12">5.6.2.1</ecNumber>
    </recommendedName>
    <alternativeName>
        <fullName evidence="12">DNA topoisomerase I</fullName>
    </alternativeName>
</protein>
<evidence type="ECO:0000256" key="9">
    <source>
        <dbReference type="ARBA" id="ARBA00023029"/>
    </source>
</evidence>
<dbReference type="GO" id="GO:0003677">
    <property type="term" value="F:DNA binding"/>
    <property type="evidence" value="ECO:0007669"/>
    <property type="project" value="UniProtKB-KW"/>
</dbReference>
<dbReference type="Pfam" id="PF01751">
    <property type="entry name" value="Toprim"/>
    <property type="match status" value="1"/>
</dbReference>
<feature type="site" description="Interaction with DNA" evidence="12">
    <location>
        <position position="49"/>
    </location>
</feature>
<dbReference type="Pfam" id="PF01131">
    <property type="entry name" value="Topoisom_bac"/>
    <property type="match status" value="1"/>
</dbReference>
<dbReference type="HAMAP" id="MF_00952">
    <property type="entry name" value="Topoisom_1_prok"/>
    <property type="match status" value="1"/>
</dbReference>
<evidence type="ECO:0000256" key="10">
    <source>
        <dbReference type="ARBA" id="ARBA00023125"/>
    </source>
</evidence>
<feature type="site" description="Interaction with DNA" evidence="12">
    <location>
        <position position="166"/>
    </location>
</feature>
<dbReference type="HOGENOM" id="CLU_002929_1_4_2"/>
<dbReference type="eggNOG" id="arCOG01305">
    <property type="taxonomic scope" value="Archaea"/>
</dbReference>
<dbReference type="Gene3D" id="3.40.50.140">
    <property type="match status" value="1"/>
</dbReference>
<dbReference type="InterPro" id="IPR000380">
    <property type="entry name" value="Topo_IA"/>
</dbReference>
<dbReference type="Pfam" id="PF01396">
    <property type="entry name" value="Zn_ribbon_Top1"/>
    <property type="match status" value="1"/>
</dbReference>
<evidence type="ECO:0000313" key="17">
    <source>
        <dbReference type="Proteomes" id="UP000001901"/>
    </source>
</evidence>
<dbReference type="InterPro" id="IPR013498">
    <property type="entry name" value="Topo_IA_Znf"/>
</dbReference>
<keyword evidence="6" id="KW-0863">Zinc-finger</keyword>
<name>D2RGC8_ARCPA</name>
<evidence type="ECO:0000256" key="2">
    <source>
        <dbReference type="ARBA" id="ARBA00001946"/>
    </source>
</evidence>
<evidence type="ECO:0000256" key="11">
    <source>
        <dbReference type="ARBA" id="ARBA00023235"/>
    </source>
</evidence>
<comment type="catalytic activity">
    <reaction evidence="1 12">
        <text>ATP-independent breakage of single-stranded DNA, followed by passage and rejoining.</text>
        <dbReference type="EC" id="5.6.2.1"/>
    </reaction>
</comment>
<dbReference type="GeneID" id="8738936"/>
<dbReference type="SMART" id="SM00493">
    <property type="entry name" value="TOPRIM"/>
    <property type="match status" value="1"/>
</dbReference>
<feature type="domain" description="Toprim" evidence="14">
    <location>
        <begin position="1"/>
        <end position="134"/>
    </location>
</feature>
<dbReference type="GO" id="GO:0003917">
    <property type="term" value="F:DNA topoisomerase type I (single strand cut, ATP-independent) activity"/>
    <property type="evidence" value="ECO:0007669"/>
    <property type="project" value="UniProtKB-UniRule"/>
</dbReference>
<dbReference type="STRING" id="572546.Arcpr_0283"/>
<proteinExistence type="inferred from homology"/>
<comment type="similarity">
    <text evidence="3 12">Belongs to the type IA topoisomerase family.</text>
</comment>
<dbReference type="InterPro" id="IPR023405">
    <property type="entry name" value="Topo_IA_core_domain"/>
</dbReference>
<dbReference type="PaxDb" id="572546-Arcpr_0283"/>
<dbReference type="GO" id="GO:0005694">
    <property type="term" value="C:chromosome"/>
    <property type="evidence" value="ECO:0007669"/>
    <property type="project" value="InterPro"/>
</dbReference>
<feature type="region of interest" description="Disordered" evidence="13">
    <location>
        <begin position="341"/>
        <end position="361"/>
    </location>
</feature>
<feature type="site" description="Interaction with DNA" evidence="12">
    <location>
        <position position="483"/>
    </location>
</feature>
<dbReference type="EC" id="5.6.2.1" evidence="12"/>
<dbReference type="FunFam" id="1.10.290.10:FF:000003">
    <property type="entry name" value="DNA topoisomerase"/>
    <property type="match status" value="1"/>
</dbReference>
<dbReference type="InterPro" id="IPR023406">
    <property type="entry name" value="Topo_IA_AS"/>
</dbReference>
<accession>D2RGC8</accession>
<dbReference type="InterPro" id="IPR003601">
    <property type="entry name" value="Topo_IA_2"/>
</dbReference>
<dbReference type="InterPro" id="IPR013497">
    <property type="entry name" value="Topo_IA_cen"/>
</dbReference>
<evidence type="ECO:0000256" key="3">
    <source>
        <dbReference type="ARBA" id="ARBA00009446"/>
    </source>
</evidence>
<dbReference type="Proteomes" id="UP000001901">
    <property type="component" value="Chromosome"/>
</dbReference>
<feature type="domain" description="Topo IA-type catalytic" evidence="15">
    <location>
        <begin position="152"/>
        <end position="549"/>
    </location>
</feature>
<dbReference type="PROSITE" id="PS50880">
    <property type="entry name" value="TOPRIM"/>
    <property type="match status" value="1"/>
</dbReference>
<dbReference type="CDD" id="cd03362">
    <property type="entry name" value="TOPRIM_TopoIA_TopoIII"/>
    <property type="match status" value="1"/>
</dbReference>
<comment type="function">
    <text evidence="12">Releases the supercoiling and torsional tension of DNA, which is introduced during the DNA replication and transcription, by transiently cleaving and rejoining one strand of the DNA duplex. Introduces a single-strand break via transesterification at a target site in duplex DNA. The scissile phosphodiester is attacked by the catalytic tyrosine of the enzyme, resulting in the formation of a DNA-(5'-phosphotyrosyl)-enzyme intermediate and the expulsion of a 3'-OH DNA strand. The free DNA strand then undergoes passage around the unbroken strand, thus removing DNA supercoils. Finally, in the religation step, the DNA 3'-OH attacks the covalent intermediate to expel the active-site tyrosine and restore the DNA phosphodiester backbone.</text>
</comment>
<feature type="region of interest" description="Interaction with DNA" evidence="12">
    <location>
        <begin position="190"/>
        <end position="195"/>
    </location>
</feature>
<dbReference type="CDD" id="cd00186">
    <property type="entry name" value="TOP1Ac"/>
    <property type="match status" value="1"/>
</dbReference>
<dbReference type="InterPro" id="IPR028612">
    <property type="entry name" value="Topoisom_1_IA"/>
</dbReference>
<dbReference type="SMART" id="SM00436">
    <property type="entry name" value="TOP1Bc"/>
    <property type="match status" value="1"/>
</dbReference>
<dbReference type="eggNOG" id="arCOG01527">
    <property type="taxonomic scope" value="Archaea"/>
</dbReference>
<dbReference type="PRINTS" id="PR00417">
    <property type="entry name" value="PRTPISMRASEI"/>
</dbReference>
<dbReference type="AlphaFoldDB" id="D2RGC8"/>
<feature type="site" description="Interaction with DNA" evidence="12">
    <location>
        <position position="302"/>
    </location>
</feature>
<dbReference type="GO" id="GO:0008270">
    <property type="term" value="F:zinc ion binding"/>
    <property type="evidence" value="ECO:0007669"/>
    <property type="project" value="UniProtKB-KW"/>
</dbReference>
<evidence type="ECO:0000256" key="13">
    <source>
        <dbReference type="SAM" id="MobiDB-lite"/>
    </source>
</evidence>
<dbReference type="PANTHER" id="PTHR11390:SF26">
    <property type="entry name" value="DNA TOPOISOMERASE 1"/>
    <property type="match status" value="1"/>
</dbReference>
<dbReference type="Gene3D" id="1.10.460.10">
    <property type="entry name" value="Topoisomerase I, domain 2"/>
    <property type="match status" value="1"/>
</dbReference>
<dbReference type="InterPro" id="IPR034144">
    <property type="entry name" value="TOPRIM_TopoIII"/>
</dbReference>
<keyword evidence="7" id="KW-0862">Zinc</keyword>
<dbReference type="SMART" id="SM00437">
    <property type="entry name" value="TOP1Ac"/>
    <property type="match status" value="1"/>
</dbReference>
<feature type="compositionally biased region" description="Basic and acidic residues" evidence="13">
    <location>
        <begin position="341"/>
        <end position="352"/>
    </location>
</feature>
<dbReference type="GO" id="GO:0006310">
    <property type="term" value="P:DNA recombination"/>
    <property type="evidence" value="ECO:0007669"/>
    <property type="project" value="TreeGrafter"/>
</dbReference>
<dbReference type="InterPro" id="IPR006171">
    <property type="entry name" value="TOPRIM_dom"/>
</dbReference>
<dbReference type="InterPro" id="IPR013824">
    <property type="entry name" value="Topo_IA_cen_sub1"/>
</dbReference>
<dbReference type="Gene3D" id="3.30.65.10">
    <property type="entry name" value="Bacterial Topoisomerase I, domain 1"/>
    <property type="match status" value="1"/>
</dbReference>
<dbReference type="KEGG" id="apo:Arcpr_0283"/>
<evidence type="ECO:0000313" key="16">
    <source>
        <dbReference type="EMBL" id="ADB57353.1"/>
    </source>
</evidence>
<comment type="cofactor">
    <cofactor evidence="2">
        <name>Mg(2+)</name>
        <dbReference type="ChEBI" id="CHEBI:18420"/>
    </cofactor>
</comment>
<comment type="subunit">
    <text evidence="12">Monomer.</text>
</comment>
<keyword evidence="8" id="KW-0460">Magnesium</keyword>
<evidence type="ECO:0000256" key="1">
    <source>
        <dbReference type="ARBA" id="ARBA00000213"/>
    </source>
</evidence>
<evidence type="ECO:0000259" key="15">
    <source>
        <dbReference type="PROSITE" id="PS52039"/>
    </source>
</evidence>
<dbReference type="SUPFAM" id="SSF56712">
    <property type="entry name" value="Prokaryotic type I DNA topoisomerase"/>
    <property type="match status" value="1"/>
</dbReference>
<gene>
    <name evidence="12" type="primary">topA</name>
    <name evidence="16" type="ordered locus">Arcpr_0283</name>
</gene>
<dbReference type="InterPro" id="IPR013825">
    <property type="entry name" value="Topo_IA_cen_sub2"/>
</dbReference>
<dbReference type="GO" id="GO:0006281">
    <property type="term" value="P:DNA repair"/>
    <property type="evidence" value="ECO:0007669"/>
    <property type="project" value="TreeGrafter"/>
</dbReference>
<evidence type="ECO:0000256" key="8">
    <source>
        <dbReference type="ARBA" id="ARBA00022842"/>
    </source>
</evidence>
<dbReference type="PROSITE" id="PS52039">
    <property type="entry name" value="TOPO_IA_2"/>
    <property type="match status" value="1"/>
</dbReference>
<dbReference type="InterPro" id="IPR013826">
    <property type="entry name" value="Topo_IA_cen_sub3"/>
</dbReference>
<dbReference type="SUPFAM" id="SSF57783">
    <property type="entry name" value="Zinc beta-ribbon"/>
    <property type="match status" value="1"/>
</dbReference>